<dbReference type="Pfam" id="PF04082">
    <property type="entry name" value="Fungal_trans"/>
    <property type="match status" value="1"/>
</dbReference>
<evidence type="ECO:0000313" key="4">
    <source>
        <dbReference type="EMBL" id="GJE89791.1"/>
    </source>
</evidence>
<evidence type="ECO:0000313" key="5">
    <source>
        <dbReference type="Proteomes" id="UP000703269"/>
    </source>
</evidence>
<dbReference type="GO" id="GO:0003677">
    <property type="term" value="F:DNA binding"/>
    <property type="evidence" value="ECO:0007669"/>
    <property type="project" value="InterPro"/>
</dbReference>
<dbReference type="CDD" id="cd12148">
    <property type="entry name" value="fungal_TF_MHR"/>
    <property type="match status" value="1"/>
</dbReference>
<accession>A0A9P3G7R7</accession>
<evidence type="ECO:0000256" key="2">
    <source>
        <dbReference type="SAM" id="MobiDB-lite"/>
    </source>
</evidence>
<keyword evidence="1" id="KW-0539">Nucleus</keyword>
<dbReference type="AlphaFoldDB" id="A0A9P3G7R7"/>
<sequence>MLMNELIGNYFRMIHADLPLLHRPSFLEGVASGRHFIDEGFGAVALLVCALGARFSNNPATLPPNAQSWQFAGWQWFDQVRSMRRLVPLTTTTPSDLQVTTLAAAYVGTLAMQHTNFPLVGYGLRLAQDLGVHRRMTYGAVPTIQEEERKRAFWCLMAMDRGMATHLGRSCNLQEEDFDVDYPADCDDEYFLTDDPKTAFKQPSSRPSSIAQFVWYLKLSRINARALRELYSLQGTDNLEDPETARDIVTGLDSELNDWMDSLPQHLRYDPNRDDLPFAAQAASLHAAYYNLRIFIHRPFITTPHDVPFPFPSYAICTNAARSCIQVLERYFVLSGPALIYQYHIGSLLQSGLILLLNLWQKLRAGTTSDAAAEFAHVNKALDMLMSLELHWDVAGRVWDMLNDIMSVVLARYQQHVDNSLEQPGGDTLPDQDILSNMPSQTQNPSGYSPSSNTESSTHVSTAGSDVTEHVPDDSFGLLSSTSSWHSASFSTTNFKLVEEGFEPDFEAMIADLLPTLGYDDLLGSFGAQPHSGSAQVLGTEIATELGDSPSYESSASDWDSHFYEE</sequence>
<feature type="region of interest" description="Disordered" evidence="2">
    <location>
        <begin position="421"/>
        <end position="467"/>
    </location>
</feature>
<feature type="region of interest" description="Disordered" evidence="2">
    <location>
        <begin position="545"/>
        <end position="566"/>
    </location>
</feature>
<organism evidence="4 5">
    <name type="scientific">Phanerochaete sordida</name>
    <dbReference type="NCBI Taxonomy" id="48140"/>
    <lineage>
        <taxon>Eukaryota</taxon>
        <taxon>Fungi</taxon>
        <taxon>Dikarya</taxon>
        <taxon>Basidiomycota</taxon>
        <taxon>Agaricomycotina</taxon>
        <taxon>Agaricomycetes</taxon>
        <taxon>Polyporales</taxon>
        <taxon>Phanerochaetaceae</taxon>
        <taxon>Phanerochaete</taxon>
    </lineage>
</organism>
<proteinExistence type="predicted"/>
<evidence type="ECO:0000256" key="1">
    <source>
        <dbReference type="ARBA" id="ARBA00023242"/>
    </source>
</evidence>
<protein>
    <submittedName>
        <fullName evidence="4">Fungal specific transcription factor domain-containing protein</fullName>
    </submittedName>
</protein>
<dbReference type="SMART" id="SM00906">
    <property type="entry name" value="Fungal_trans"/>
    <property type="match status" value="1"/>
</dbReference>
<reference evidence="4 5" key="1">
    <citation type="submission" date="2021-08" db="EMBL/GenBank/DDBJ databases">
        <title>Draft Genome Sequence of Phanerochaete sordida strain YK-624.</title>
        <authorList>
            <person name="Mori T."/>
            <person name="Dohra H."/>
            <person name="Suzuki T."/>
            <person name="Kawagishi H."/>
            <person name="Hirai H."/>
        </authorList>
    </citation>
    <scope>NUCLEOTIDE SEQUENCE [LARGE SCALE GENOMIC DNA]</scope>
    <source>
        <strain evidence="4 5">YK-624</strain>
    </source>
</reference>
<keyword evidence="5" id="KW-1185">Reference proteome</keyword>
<comment type="caution">
    <text evidence="4">The sequence shown here is derived from an EMBL/GenBank/DDBJ whole genome shotgun (WGS) entry which is preliminary data.</text>
</comment>
<feature type="compositionally biased region" description="Polar residues" evidence="2">
    <location>
        <begin position="434"/>
        <end position="465"/>
    </location>
</feature>
<dbReference type="GO" id="GO:0006351">
    <property type="term" value="P:DNA-templated transcription"/>
    <property type="evidence" value="ECO:0007669"/>
    <property type="project" value="InterPro"/>
</dbReference>
<dbReference type="Proteomes" id="UP000703269">
    <property type="component" value="Unassembled WGS sequence"/>
</dbReference>
<dbReference type="InterPro" id="IPR007219">
    <property type="entry name" value="XnlR_reg_dom"/>
</dbReference>
<dbReference type="OrthoDB" id="4456959at2759"/>
<dbReference type="PANTHER" id="PTHR46910:SF38">
    <property type="entry name" value="ZN(2)-C6 FUNGAL-TYPE DOMAIN-CONTAINING PROTEIN"/>
    <property type="match status" value="1"/>
</dbReference>
<dbReference type="InterPro" id="IPR050987">
    <property type="entry name" value="AtrR-like"/>
</dbReference>
<gene>
    <name evidence="4" type="ORF">PsYK624_058990</name>
</gene>
<feature type="domain" description="Xylanolytic transcriptional activator regulatory" evidence="3">
    <location>
        <begin position="116"/>
        <end position="189"/>
    </location>
</feature>
<dbReference type="PANTHER" id="PTHR46910">
    <property type="entry name" value="TRANSCRIPTION FACTOR PDR1"/>
    <property type="match status" value="1"/>
</dbReference>
<dbReference type="GO" id="GO:0008270">
    <property type="term" value="F:zinc ion binding"/>
    <property type="evidence" value="ECO:0007669"/>
    <property type="project" value="InterPro"/>
</dbReference>
<evidence type="ECO:0000259" key="3">
    <source>
        <dbReference type="SMART" id="SM00906"/>
    </source>
</evidence>
<dbReference type="EMBL" id="BPQB01000014">
    <property type="protein sequence ID" value="GJE89791.1"/>
    <property type="molecule type" value="Genomic_DNA"/>
</dbReference>
<name>A0A9P3G7R7_9APHY</name>
<dbReference type="GO" id="GO:0003700">
    <property type="term" value="F:DNA-binding transcription factor activity"/>
    <property type="evidence" value="ECO:0007669"/>
    <property type="project" value="InterPro"/>
</dbReference>